<evidence type="ECO:0000256" key="4">
    <source>
        <dbReference type="RuleBase" id="RU000363"/>
    </source>
</evidence>
<comment type="similarity">
    <text evidence="1 4">Belongs to the short-chain dehydrogenases/reductases (SDR) family.</text>
</comment>
<proteinExistence type="inferred from homology"/>
<dbReference type="CDD" id="cd05233">
    <property type="entry name" value="SDR_c"/>
    <property type="match status" value="1"/>
</dbReference>
<dbReference type="PANTHER" id="PTHR42760:SF133">
    <property type="entry name" value="3-OXOACYL-[ACYL-CARRIER-PROTEIN] REDUCTASE"/>
    <property type="match status" value="1"/>
</dbReference>
<evidence type="ECO:0000256" key="2">
    <source>
        <dbReference type="ARBA" id="ARBA00022857"/>
    </source>
</evidence>
<evidence type="ECO:0000256" key="3">
    <source>
        <dbReference type="ARBA" id="ARBA00023002"/>
    </source>
</evidence>
<name>A0A0D2JMK2_9EURO</name>
<evidence type="ECO:0000313" key="6">
    <source>
        <dbReference type="Proteomes" id="UP000053617"/>
    </source>
</evidence>
<dbReference type="InterPro" id="IPR002347">
    <property type="entry name" value="SDR_fam"/>
</dbReference>
<reference evidence="5 6" key="1">
    <citation type="submission" date="2015-01" db="EMBL/GenBank/DDBJ databases">
        <title>The Genome Sequence of Rhinocladiella mackenzie CBS 650.93.</title>
        <authorList>
            <consortium name="The Broad Institute Genomics Platform"/>
            <person name="Cuomo C."/>
            <person name="de Hoog S."/>
            <person name="Gorbushina A."/>
            <person name="Stielow B."/>
            <person name="Teixiera M."/>
            <person name="Abouelleil A."/>
            <person name="Chapman S.B."/>
            <person name="Priest M."/>
            <person name="Young S.K."/>
            <person name="Wortman J."/>
            <person name="Nusbaum C."/>
            <person name="Birren B."/>
        </authorList>
    </citation>
    <scope>NUCLEOTIDE SEQUENCE [LARGE SCALE GENOMIC DNA]</scope>
    <source>
        <strain evidence="5 6">CBS 650.93</strain>
    </source>
</reference>
<keyword evidence="6" id="KW-1185">Reference proteome</keyword>
<evidence type="ECO:0000313" key="5">
    <source>
        <dbReference type="EMBL" id="KIX10710.1"/>
    </source>
</evidence>
<dbReference type="InterPro" id="IPR020904">
    <property type="entry name" value="Sc_DH/Rdtase_CS"/>
</dbReference>
<dbReference type="AlphaFoldDB" id="A0A0D2JMK2"/>
<evidence type="ECO:0000256" key="1">
    <source>
        <dbReference type="ARBA" id="ARBA00006484"/>
    </source>
</evidence>
<dbReference type="Pfam" id="PF00106">
    <property type="entry name" value="adh_short"/>
    <property type="match status" value="1"/>
</dbReference>
<dbReference type="SUPFAM" id="SSF51735">
    <property type="entry name" value="NAD(P)-binding Rossmann-fold domains"/>
    <property type="match status" value="1"/>
</dbReference>
<dbReference type="VEuPathDB" id="FungiDB:Z518_01794"/>
<dbReference type="PANTHER" id="PTHR42760">
    <property type="entry name" value="SHORT-CHAIN DEHYDROGENASES/REDUCTASES FAMILY MEMBER"/>
    <property type="match status" value="1"/>
</dbReference>
<keyword evidence="2" id="KW-0521">NADP</keyword>
<dbReference type="PRINTS" id="PR00080">
    <property type="entry name" value="SDRFAMILY"/>
</dbReference>
<protein>
    <submittedName>
        <fullName evidence="5">Uncharacterized protein</fullName>
    </submittedName>
</protein>
<accession>A0A0D2JMK2</accession>
<dbReference type="OrthoDB" id="37659at2759"/>
<dbReference type="STRING" id="1442369.A0A0D2JMK2"/>
<sequence length="248" mass="26086">MSEYVKDKVVIITGGSNGIAASTVSLCLEKGAKVASLDIVDAEATTNESLLNIHCDVSSEEACNNAVKQVVEKWGTVDVLVNCAAVMDNMERTSDCATSTWSKVIAVNVNGPFYLSRAVILQFLTKTNAHKGSIVNIASTAGIKGGDAGVAYTTSKHAVIGLTKTTAWMYAKDGIRCNVLIPGGVRTNILENSKAKLDPIGSQILGPIHQTMPGWLEPIDVARAIVFLAGATGVNGAQWTIDHGWSVA</sequence>
<dbReference type="GeneID" id="25289865"/>
<dbReference type="Proteomes" id="UP000053617">
    <property type="component" value="Unassembled WGS sequence"/>
</dbReference>
<gene>
    <name evidence="5" type="ORF">Z518_01794</name>
</gene>
<dbReference type="HOGENOM" id="CLU_010194_1_0_1"/>
<dbReference type="PROSITE" id="PS00061">
    <property type="entry name" value="ADH_SHORT"/>
    <property type="match status" value="1"/>
</dbReference>
<dbReference type="GO" id="GO:0016616">
    <property type="term" value="F:oxidoreductase activity, acting on the CH-OH group of donors, NAD or NADP as acceptor"/>
    <property type="evidence" value="ECO:0007669"/>
    <property type="project" value="TreeGrafter"/>
</dbReference>
<dbReference type="RefSeq" id="XP_013277846.1">
    <property type="nucleotide sequence ID" value="XM_013422392.1"/>
</dbReference>
<organism evidence="5 6">
    <name type="scientific">Rhinocladiella mackenziei CBS 650.93</name>
    <dbReference type="NCBI Taxonomy" id="1442369"/>
    <lineage>
        <taxon>Eukaryota</taxon>
        <taxon>Fungi</taxon>
        <taxon>Dikarya</taxon>
        <taxon>Ascomycota</taxon>
        <taxon>Pezizomycotina</taxon>
        <taxon>Eurotiomycetes</taxon>
        <taxon>Chaetothyriomycetidae</taxon>
        <taxon>Chaetothyriales</taxon>
        <taxon>Herpotrichiellaceae</taxon>
        <taxon>Rhinocladiella</taxon>
    </lineage>
</organism>
<dbReference type="FunFam" id="3.40.50.720:FF:000084">
    <property type="entry name" value="Short-chain dehydrogenase reductase"/>
    <property type="match status" value="1"/>
</dbReference>
<dbReference type="PRINTS" id="PR00081">
    <property type="entry name" value="GDHRDH"/>
</dbReference>
<dbReference type="EMBL" id="KN847475">
    <property type="protein sequence ID" value="KIX10710.1"/>
    <property type="molecule type" value="Genomic_DNA"/>
</dbReference>
<dbReference type="InterPro" id="IPR036291">
    <property type="entry name" value="NAD(P)-bd_dom_sf"/>
</dbReference>
<dbReference type="Gene3D" id="3.40.50.720">
    <property type="entry name" value="NAD(P)-binding Rossmann-like Domain"/>
    <property type="match status" value="1"/>
</dbReference>
<keyword evidence="3" id="KW-0560">Oxidoreductase</keyword>